<sequence>MTLLRYQHIDELPGLTISEAKMSKVKFEPHFHLEFHIGLVAQGALEQSVQGQKMSLLPGQICIVPPGEVHDGTFRPPITQHQQDKYELSTFRISAKLMQEALEDAELSRRDDKAEYFIRPTVIERNHITNGFLHLKHALSTRQSANQLHIDSLWSNTLTELLSYLHMNPKLIPTQDGLNNIEFKLIRDYCLANLHEKINLDDLSEIVQLTRFQLLRRFQKRLGIAPHAWLTNLRLESARHNLLKTNLRITDISSDVGFYDQSHFNRAFKKAFRVSPSQFRAGEQ</sequence>
<dbReference type="InterPro" id="IPR009057">
    <property type="entry name" value="Homeodomain-like_sf"/>
</dbReference>
<dbReference type="Pfam" id="PF02311">
    <property type="entry name" value="AraC_binding"/>
    <property type="match status" value="1"/>
</dbReference>
<evidence type="ECO:0000256" key="4">
    <source>
        <dbReference type="ARBA" id="ARBA00023163"/>
    </source>
</evidence>
<dbReference type="InterPro" id="IPR050204">
    <property type="entry name" value="AraC_XylS_family_regulators"/>
</dbReference>
<dbReference type="EMBL" id="SNXC01000015">
    <property type="protein sequence ID" value="TDO95726.1"/>
    <property type="molecule type" value="Genomic_DNA"/>
</dbReference>
<keyword evidence="1" id="KW-0805">Transcription regulation</keyword>
<dbReference type="PANTHER" id="PTHR46796:SF11">
    <property type="entry name" value="TRANSCRIPTIONAL REGULATOR-RELATED"/>
    <property type="match status" value="1"/>
</dbReference>
<gene>
    <name evidence="6" type="ORF">DFP79_3080</name>
</gene>
<dbReference type="PRINTS" id="PR00032">
    <property type="entry name" value="HTHARAC"/>
</dbReference>
<dbReference type="PANTHER" id="PTHR46796">
    <property type="entry name" value="HTH-TYPE TRANSCRIPTIONAL ACTIVATOR RHAS-RELATED"/>
    <property type="match status" value="1"/>
</dbReference>
<dbReference type="Pfam" id="PF12833">
    <property type="entry name" value="HTH_18"/>
    <property type="match status" value="1"/>
</dbReference>
<name>A0A4R6M3Z4_9GAMM</name>
<proteinExistence type="predicted"/>
<dbReference type="InterPro" id="IPR003313">
    <property type="entry name" value="AraC-bd"/>
</dbReference>
<dbReference type="InterPro" id="IPR037923">
    <property type="entry name" value="HTH-like"/>
</dbReference>
<dbReference type="InterPro" id="IPR018060">
    <property type="entry name" value="HTH_AraC"/>
</dbReference>
<reference evidence="6 7" key="1">
    <citation type="submission" date="2019-03" db="EMBL/GenBank/DDBJ databases">
        <title>Genomic Encyclopedia of Type Strains, Phase III (KMG-III): the genomes of soil and plant-associated and newly described type strains.</title>
        <authorList>
            <person name="Whitman W."/>
        </authorList>
    </citation>
    <scope>NUCLEOTIDE SEQUENCE [LARGE SCALE GENOMIC DNA]</scope>
    <source>
        <strain evidence="6 7">CECT 7378</strain>
    </source>
</reference>
<evidence type="ECO:0000313" key="7">
    <source>
        <dbReference type="Proteomes" id="UP000294656"/>
    </source>
</evidence>
<keyword evidence="7" id="KW-1185">Reference proteome</keyword>
<dbReference type="OrthoDB" id="9809338at2"/>
<evidence type="ECO:0000259" key="5">
    <source>
        <dbReference type="PROSITE" id="PS01124"/>
    </source>
</evidence>
<dbReference type="InterPro" id="IPR020449">
    <property type="entry name" value="Tscrpt_reg_AraC-type_HTH"/>
</dbReference>
<dbReference type="AlphaFoldDB" id="A0A4R6M3Z4"/>
<keyword evidence="2" id="KW-0238">DNA-binding</keyword>
<dbReference type="SUPFAM" id="SSF46689">
    <property type="entry name" value="Homeodomain-like"/>
    <property type="match status" value="2"/>
</dbReference>
<keyword evidence="4" id="KW-0804">Transcription</keyword>
<accession>A0A4R6M3Z4</accession>
<dbReference type="SMART" id="SM00342">
    <property type="entry name" value="HTH_ARAC"/>
    <property type="match status" value="1"/>
</dbReference>
<dbReference type="GO" id="GO:0043565">
    <property type="term" value="F:sequence-specific DNA binding"/>
    <property type="evidence" value="ECO:0007669"/>
    <property type="project" value="InterPro"/>
</dbReference>
<dbReference type="InterPro" id="IPR018062">
    <property type="entry name" value="HTH_AraC-typ_CS"/>
</dbReference>
<keyword evidence="3" id="KW-0010">Activator</keyword>
<dbReference type="PROSITE" id="PS01124">
    <property type="entry name" value="HTH_ARAC_FAMILY_2"/>
    <property type="match status" value="1"/>
</dbReference>
<organism evidence="6 7">
    <name type="scientific">Marinomonas balearica</name>
    <dbReference type="NCBI Taxonomy" id="491947"/>
    <lineage>
        <taxon>Bacteria</taxon>
        <taxon>Pseudomonadati</taxon>
        <taxon>Pseudomonadota</taxon>
        <taxon>Gammaproteobacteria</taxon>
        <taxon>Oceanospirillales</taxon>
        <taxon>Oceanospirillaceae</taxon>
        <taxon>Marinomonas</taxon>
    </lineage>
</organism>
<dbReference type="InterPro" id="IPR014710">
    <property type="entry name" value="RmlC-like_jellyroll"/>
</dbReference>
<dbReference type="SUPFAM" id="SSF51215">
    <property type="entry name" value="Regulatory protein AraC"/>
    <property type="match status" value="1"/>
</dbReference>
<dbReference type="Proteomes" id="UP000294656">
    <property type="component" value="Unassembled WGS sequence"/>
</dbReference>
<evidence type="ECO:0000256" key="3">
    <source>
        <dbReference type="ARBA" id="ARBA00023159"/>
    </source>
</evidence>
<evidence type="ECO:0000256" key="2">
    <source>
        <dbReference type="ARBA" id="ARBA00023125"/>
    </source>
</evidence>
<dbReference type="RefSeq" id="WP_133504800.1">
    <property type="nucleotide sequence ID" value="NZ_SNXC01000015.1"/>
</dbReference>
<protein>
    <submittedName>
        <fullName evidence="6">AraC family transcriptional regulator</fullName>
    </submittedName>
</protein>
<dbReference type="PROSITE" id="PS00041">
    <property type="entry name" value="HTH_ARAC_FAMILY_1"/>
    <property type="match status" value="1"/>
</dbReference>
<comment type="caution">
    <text evidence="6">The sequence shown here is derived from an EMBL/GenBank/DDBJ whole genome shotgun (WGS) entry which is preliminary data.</text>
</comment>
<dbReference type="GO" id="GO:0003700">
    <property type="term" value="F:DNA-binding transcription factor activity"/>
    <property type="evidence" value="ECO:0007669"/>
    <property type="project" value="InterPro"/>
</dbReference>
<evidence type="ECO:0000256" key="1">
    <source>
        <dbReference type="ARBA" id="ARBA00023015"/>
    </source>
</evidence>
<dbReference type="Gene3D" id="1.10.10.60">
    <property type="entry name" value="Homeodomain-like"/>
    <property type="match status" value="1"/>
</dbReference>
<dbReference type="Gene3D" id="2.60.120.10">
    <property type="entry name" value="Jelly Rolls"/>
    <property type="match status" value="1"/>
</dbReference>
<feature type="domain" description="HTH araC/xylS-type" evidence="5">
    <location>
        <begin position="184"/>
        <end position="282"/>
    </location>
</feature>
<evidence type="ECO:0000313" key="6">
    <source>
        <dbReference type="EMBL" id="TDO95726.1"/>
    </source>
</evidence>